<gene>
    <name evidence="2" type="ORF">H5V44_15265</name>
</gene>
<dbReference type="PROSITE" id="PS51318">
    <property type="entry name" value="TAT"/>
    <property type="match status" value="1"/>
</dbReference>
<dbReference type="RefSeq" id="WP_185194001.1">
    <property type="nucleotide sequence ID" value="NZ_JACKXD010000006.1"/>
</dbReference>
<evidence type="ECO:0000313" key="2">
    <source>
        <dbReference type="EMBL" id="MBB6647627.1"/>
    </source>
</evidence>
<dbReference type="Proteomes" id="UP000546257">
    <property type="component" value="Unassembled WGS sequence"/>
</dbReference>
<dbReference type="InterPro" id="IPR006311">
    <property type="entry name" value="TAT_signal"/>
</dbReference>
<sequence>MISRRRVLAAVAAGGAGALVGTGAGTRATFSDEERFGASLTAGTVDLTIAYEILTGPGADGPASSGTTDGPRVRLPVGALGNDATAGSTLLTFSLPQRPGTINNPAALWLAADCPTPEATGLAEAIQLQLSYADCDTGTPLDTVADGSLREVATALDAGLRIDGDPTTSDTDCLTDSVCLLAEYELGGYVGSETVDLPLWSAAVQCRNTTPSNPFSGRATGPCPPGEICTCCRTLGKLELDQNTVDPGTYAFTEGSSDYGLEIYDTATTDEGTIGVAFRLVALAGGVVPSLCTVAVKGGPGFEQYDRDNGTIVDSADLPGSDDDGLVYAPEGTGISHVTVCVCTPEPEAECAGCTDPSITNSNRGGPNGSGGKGSNGGSGGTDSDGGSGGRGGEGSNGGPDAGPSGRGGPPAASPGGDQ</sequence>
<feature type="region of interest" description="Disordered" evidence="1">
    <location>
        <begin position="352"/>
        <end position="419"/>
    </location>
</feature>
<evidence type="ECO:0008006" key="4">
    <source>
        <dbReference type="Google" id="ProtNLM"/>
    </source>
</evidence>
<dbReference type="EMBL" id="JACKXD010000006">
    <property type="protein sequence ID" value="MBB6647627.1"/>
    <property type="molecule type" value="Genomic_DNA"/>
</dbReference>
<organism evidence="2 3">
    <name type="scientific">Halobellus ruber</name>
    <dbReference type="NCBI Taxonomy" id="2761102"/>
    <lineage>
        <taxon>Archaea</taxon>
        <taxon>Methanobacteriati</taxon>
        <taxon>Methanobacteriota</taxon>
        <taxon>Stenosarchaea group</taxon>
        <taxon>Halobacteria</taxon>
        <taxon>Halobacteriales</taxon>
        <taxon>Haloferacaceae</taxon>
        <taxon>Halobellus</taxon>
    </lineage>
</organism>
<protein>
    <recommendedName>
        <fullName evidence="4">SipW-cognate class signal peptide</fullName>
    </recommendedName>
</protein>
<proteinExistence type="predicted"/>
<reference evidence="2 3" key="1">
    <citation type="submission" date="2020-08" db="EMBL/GenBank/DDBJ databases">
        <authorList>
            <person name="Seo M.-J."/>
        </authorList>
    </citation>
    <scope>NUCLEOTIDE SEQUENCE [LARGE SCALE GENOMIC DNA]</scope>
    <source>
        <strain evidence="2 3">MBLA0160</strain>
    </source>
</reference>
<feature type="compositionally biased region" description="Low complexity" evidence="1">
    <location>
        <begin position="410"/>
        <end position="419"/>
    </location>
</feature>
<comment type="caution">
    <text evidence="2">The sequence shown here is derived from an EMBL/GenBank/DDBJ whole genome shotgun (WGS) entry which is preliminary data.</text>
</comment>
<evidence type="ECO:0000313" key="3">
    <source>
        <dbReference type="Proteomes" id="UP000546257"/>
    </source>
</evidence>
<dbReference type="AlphaFoldDB" id="A0A7J9SNE6"/>
<accession>A0A7J9SNE6</accession>
<evidence type="ECO:0000256" key="1">
    <source>
        <dbReference type="SAM" id="MobiDB-lite"/>
    </source>
</evidence>
<keyword evidence="3" id="KW-1185">Reference proteome</keyword>
<name>A0A7J9SNE6_9EURY</name>
<feature type="compositionally biased region" description="Gly residues" evidence="1">
    <location>
        <begin position="366"/>
        <end position="409"/>
    </location>
</feature>